<dbReference type="PANTHER" id="PTHR38780:SF1">
    <property type="entry name" value="PROTEIN TUSC"/>
    <property type="match status" value="1"/>
</dbReference>
<dbReference type="EMBL" id="FNRM01000002">
    <property type="protein sequence ID" value="SEA26579.1"/>
    <property type="molecule type" value="Genomic_DNA"/>
</dbReference>
<evidence type="ECO:0000313" key="3">
    <source>
        <dbReference type="Proteomes" id="UP000198773"/>
    </source>
</evidence>
<protein>
    <submittedName>
        <fullName evidence="2">DsrE/DsrF-like family protein</fullName>
    </submittedName>
</protein>
<gene>
    <name evidence="2" type="ORF">SAMN04488051_102337</name>
</gene>
<dbReference type="InterPro" id="IPR027396">
    <property type="entry name" value="DsrEFH-like"/>
</dbReference>
<proteinExistence type="inferred from homology"/>
<dbReference type="InterPro" id="IPR003787">
    <property type="entry name" value="Sulphur_relay_DsrE/F-like"/>
</dbReference>
<dbReference type="Gene3D" id="3.40.1260.10">
    <property type="entry name" value="DsrEFH-like"/>
    <property type="match status" value="1"/>
</dbReference>
<accession>A0A1H3ZSA1</accession>
<dbReference type="RefSeq" id="WP_091340574.1">
    <property type="nucleotide sequence ID" value="NZ_FNRM01000002.1"/>
</dbReference>
<name>A0A1H3ZSA1_ALKAM</name>
<dbReference type="InterPro" id="IPR017462">
    <property type="entry name" value="Sulphur_relay_TusC/DsrF"/>
</dbReference>
<reference evidence="2 3" key="1">
    <citation type="submission" date="2016-10" db="EMBL/GenBank/DDBJ databases">
        <authorList>
            <person name="de Groot N.N."/>
        </authorList>
    </citation>
    <scope>NUCLEOTIDE SEQUENCE [LARGE SCALE GENOMIC DNA]</scope>
    <source>
        <strain evidence="2 3">CGMCC 1.3430</strain>
    </source>
</reference>
<evidence type="ECO:0000313" key="2">
    <source>
        <dbReference type="EMBL" id="SEA26579.1"/>
    </source>
</evidence>
<dbReference type="Proteomes" id="UP000198773">
    <property type="component" value="Unassembled WGS sequence"/>
</dbReference>
<dbReference type="OrthoDB" id="9789418at2"/>
<evidence type="ECO:0000256" key="1">
    <source>
        <dbReference type="ARBA" id="ARBA00005996"/>
    </source>
</evidence>
<dbReference type="Pfam" id="PF02635">
    <property type="entry name" value="DsrE"/>
    <property type="match status" value="1"/>
</dbReference>
<dbReference type="PANTHER" id="PTHR38780">
    <property type="entry name" value="PROTEIN TUSC"/>
    <property type="match status" value="1"/>
</dbReference>
<comment type="similarity">
    <text evidence="1">Belongs to the DsrF/TusC family.</text>
</comment>
<dbReference type="STRING" id="152573.SAMN04488051_102337"/>
<organism evidence="2 3">
    <name type="scientific">Alkalimonas amylolytica</name>
    <dbReference type="NCBI Taxonomy" id="152573"/>
    <lineage>
        <taxon>Bacteria</taxon>
        <taxon>Pseudomonadati</taxon>
        <taxon>Pseudomonadota</taxon>
        <taxon>Gammaproteobacteria</taxon>
        <taxon>Alkalimonas</taxon>
    </lineage>
</organism>
<sequence>MSYSTLIWLQSSPYNSSAAREALDYILALAAVDCPAQLLLSGPAVCLLQPHADVSAALQLKDCSKLLGLFELYDLPVPLVCQDSLNQYQPEPGQLNQAITLLSKQQITERLARFQHVVTL</sequence>
<keyword evidence="3" id="KW-1185">Reference proteome</keyword>
<dbReference type="SUPFAM" id="SSF75169">
    <property type="entry name" value="DsrEFH-like"/>
    <property type="match status" value="1"/>
</dbReference>
<dbReference type="AlphaFoldDB" id="A0A1H3ZSA1"/>